<sequence>MNDAPPYSPTANSNEMGRLPHDFHIPRWNERHEDPLASLVRWKTNRSSMSSSGSTYTSGDEGPSRAYAESYPSSHDPITHVATAPAVLEAPPNYTPIDALAHVFHIEGGLVYATRTSTTPRYQLMQEFTRSGRPKKLHIRRLMASESRKSSLSDASSLNSADRLRYDEDSTMYTITTFDMRGLRSSTLGGSIQFESGGGLLGGKWVKVWHLRKTRKRNSLNPENERKIEKYGYHSRDEWDKQLLFLVKKGIWEDGEGRKVAIEDGNGFEIVDPKVKDQEGANWKRDLMVASWIMRMWRVDGIRWENDIKGW</sequence>
<feature type="region of interest" description="Disordered" evidence="1">
    <location>
        <begin position="47"/>
        <end position="73"/>
    </location>
</feature>
<keyword evidence="3" id="KW-1185">Reference proteome</keyword>
<gene>
    <name evidence="2" type="ORF">BU24DRAFT_75788</name>
</gene>
<reference evidence="2" key="1">
    <citation type="journal article" date="2020" name="Stud. Mycol.">
        <title>101 Dothideomycetes genomes: a test case for predicting lifestyles and emergence of pathogens.</title>
        <authorList>
            <person name="Haridas S."/>
            <person name="Albert R."/>
            <person name="Binder M."/>
            <person name="Bloem J."/>
            <person name="Labutti K."/>
            <person name="Salamov A."/>
            <person name="Andreopoulos B."/>
            <person name="Baker S."/>
            <person name="Barry K."/>
            <person name="Bills G."/>
            <person name="Bluhm B."/>
            <person name="Cannon C."/>
            <person name="Castanera R."/>
            <person name="Culley D."/>
            <person name="Daum C."/>
            <person name="Ezra D."/>
            <person name="Gonzalez J."/>
            <person name="Henrissat B."/>
            <person name="Kuo A."/>
            <person name="Liang C."/>
            <person name="Lipzen A."/>
            <person name="Lutzoni F."/>
            <person name="Magnuson J."/>
            <person name="Mondo S."/>
            <person name="Nolan M."/>
            <person name="Ohm R."/>
            <person name="Pangilinan J."/>
            <person name="Park H.-J."/>
            <person name="Ramirez L."/>
            <person name="Alfaro M."/>
            <person name="Sun H."/>
            <person name="Tritt A."/>
            <person name="Yoshinaga Y."/>
            <person name="Zwiers L.-H."/>
            <person name="Turgeon B."/>
            <person name="Goodwin S."/>
            <person name="Spatafora J."/>
            <person name="Crous P."/>
            <person name="Grigoriev I."/>
        </authorList>
    </citation>
    <scope>NUCLEOTIDE SEQUENCE</scope>
    <source>
        <strain evidence="2">CBS 175.79</strain>
    </source>
</reference>
<name>A0A6A5X9R2_9PLEO</name>
<proteinExistence type="predicted"/>
<dbReference type="RefSeq" id="XP_033377823.1">
    <property type="nucleotide sequence ID" value="XM_033534605.1"/>
</dbReference>
<organism evidence="2 3">
    <name type="scientific">Aaosphaeria arxii CBS 175.79</name>
    <dbReference type="NCBI Taxonomy" id="1450172"/>
    <lineage>
        <taxon>Eukaryota</taxon>
        <taxon>Fungi</taxon>
        <taxon>Dikarya</taxon>
        <taxon>Ascomycota</taxon>
        <taxon>Pezizomycotina</taxon>
        <taxon>Dothideomycetes</taxon>
        <taxon>Pleosporomycetidae</taxon>
        <taxon>Pleosporales</taxon>
        <taxon>Pleosporales incertae sedis</taxon>
        <taxon>Aaosphaeria</taxon>
    </lineage>
</organism>
<dbReference type="EMBL" id="ML978078">
    <property type="protein sequence ID" value="KAF2009484.1"/>
    <property type="molecule type" value="Genomic_DNA"/>
</dbReference>
<feature type="compositionally biased region" description="Low complexity" evidence="1">
    <location>
        <begin position="47"/>
        <end position="59"/>
    </location>
</feature>
<dbReference type="Proteomes" id="UP000799778">
    <property type="component" value="Unassembled WGS sequence"/>
</dbReference>
<evidence type="ECO:0000256" key="1">
    <source>
        <dbReference type="SAM" id="MobiDB-lite"/>
    </source>
</evidence>
<evidence type="ECO:0000313" key="3">
    <source>
        <dbReference type="Proteomes" id="UP000799778"/>
    </source>
</evidence>
<evidence type="ECO:0000313" key="2">
    <source>
        <dbReference type="EMBL" id="KAF2009484.1"/>
    </source>
</evidence>
<dbReference type="OrthoDB" id="3939315at2759"/>
<dbReference type="AlphaFoldDB" id="A0A6A5X9R2"/>
<protein>
    <submittedName>
        <fullName evidence="2">Uncharacterized protein</fullName>
    </submittedName>
</protein>
<accession>A0A6A5X9R2</accession>
<dbReference type="GeneID" id="54292002"/>